<dbReference type="EMBL" id="KL363297">
    <property type="protein sequence ID" value="KFD48311.1"/>
    <property type="molecule type" value="Genomic_DNA"/>
</dbReference>
<dbReference type="Proteomes" id="UP000030764">
    <property type="component" value="Unassembled WGS sequence"/>
</dbReference>
<evidence type="ECO:0000313" key="2">
    <source>
        <dbReference type="Proteomes" id="UP000030764"/>
    </source>
</evidence>
<accession>A0A085LTL5</accession>
<evidence type="ECO:0000313" key="1">
    <source>
        <dbReference type="EMBL" id="KFD48311.1"/>
    </source>
</evidence>
<name>A0A085LTL5_9BILA</name>
<keyword evidence="2" id="KW-1185">Reference proteome</keyword>
<protein>
    <submittedName>
        <fullName evidence="1">Uncharacterized protein</fullName>
    </submittedName>
</protein>
<dbReference type="AlphaFoldDB" id="A0A085LTL5"/>
<reference evidence="1 2" key="1">
    <citation type="journal article" date="2014" name="Nat. Genet.">
        <title>Genome and transcriptome of the porcine whipworm Trichuris suis.</title>
        <authorList>
            <person name="Jex A.R."/>
            <person name="Nejsum P."/>
            <person name="Schwarz E.M."/>
            <person name="Hu L."/>
            <person name="Young N.D."/>
            <person name="Hall R.S."/>
            <person name="Korhonen P.K."/>
            <person name="Liao S."/>
            <person name="Thamsborg S."/>
            <person name="Xia J."/>
            <person name="Xu P."/>
            <person name="Wang S."/>
            <person name="Scheerlinck J.P."/>
            <person name="Hofmann A."/>
            <person name="Sternberg P.W."/>
            <person name="Wang J."/>
            <person name="Gasser R.B."/>
        </authorList>
    </citation>
    <scope>NUCLEOTIDE SEQUENCE [LARGE SCALE GENOMIC DNA]</scope>
    <source>
        <strain evidence="1">DCEP-RM93M</strain>
    </source>
</reference>
<proteinExistence type="predicted"/>
<gene>
    <name evidence="1" type="ORF">M513_10803</name>
</gene>
<organism evidence="1 2">
    <name type="scientific">Trichuris suis</name>
    <name type="common">pig whipworm</name>
    <dbReference type="NCBI Taxonomy" id="68888"/>
    <lineage>
        <taxon>Eukaryota</taxon>
        <taxon>Metazoa</taxon>
        <taxon>Ecdysozoa</taxon>
        <taxon>Nematoda</taxon>
        <taxon>Enoplea</taxon>
        <taxon>Dorylaimia</taxon>
        <taxon>Trichinellida</taxon>
        <taxon>Trichuridae</taxon>
        <taxon>Trichuris</taxon>
    </lineage>
</organism>
<sequence>MKTYVPVTKGYLFKSQIRQELLTSFCTPNGRCEQSDSSNDRPFFSTWNSSIANCKNSIDTWHRLTFCRKISHFDSVLLTCKRFRRADQLGSFVSRMFPPRANLVAATIAWQYMQLSLFISSAATGLVVVIEPEIEMPTQKCNIEDVANDHDGDTVCQQPFNVYSVELVENQYKKDFYGLVIYPPADLQREHLRDIVRPKQSEDEEPQVLLDENSAITPELRDALGMGRSTISYRFIPMEAGCNVPRVPPQRTLV</sequence>